<sequence>MRQKVLRSEISLPLLRDIIDRIFRTTELPAPPPATYTWQFRQSSATTSRPSAPSNVPNPSSVPPAQLNGRSLTAEEVQWINKKKLPDKSTDAGACARAFLDRNDLCYWCRKAGHKSRKCAAREAAATVANLYIDNLNEDGDVFAAMVEHDIDCTDASSVPLILVDVGLSADSPITTGLIDPGAAINTVSESFVQAAGLRKENVKPLKTHMADGRPGPLVDTRVRMDVFIGPTHYKNSSFLILPTPHCVDIIFGLPFCLHHRLLEGAARLDKLMAEGRSVHANPQFSNVCSLAVDDPTLQPTVLISPGRQQRIASIHTDFAEVLPSDIGNVENYPAVYSVKRNHSSYTRTITSNASLMVSCLIRCLRMLNGTN</sequence>
<dbReference type="GeneID" id="30158735"/>
<evidence type="ECO:0000256" key="2">
    <source>
        <dbReference type="SAM" id="MobiDB-lite"/>
    </source>
</evidence>
<reference evidence="4 5" key="1">
    <citation type="submission" date="2016-06" db="EMBL/GenBank/DDBJ databases">
        <title>Evolution of pathogenesis and genome organization in the Tremellales.</title>
        <authorList>
            <person name="Cuomo C."/>
            <person name="Litvintseva A."/>
            <person name="Heitman J."/>
            <person name="Chen Y."/>
            <person name="Sun S."/>
            <person name="Springer D."/>
            <person name="Dromer F."/>
            <person name="Young S."/>
            <person name="Zeng Q."/>
            <person name="Chapman S."/>
            <person name="Gujja S."/>
            <person name="Saif S."/>
            <person name="Birren B."/>
        </authorList>
    </citation>
    <scope>NUCLEOTIDE SEQUENCE [LARGE SCALE GENOMIC DNA]</scope>
    <source>
        <strain evidence="4 5">CBS 6039</strain>
    </source>
</reference>
<dbReference type="GO" id="GO:0008270">
    <property type="term" value="F:zinc ion binding"/>
    <property type="evidence" value="ECO:0007669"/>
    <property type="project" value="UniProtKB-KW"/>
</dbReference>
<feature type="domain" description="CCHC-type" evidence="3">
    <location>
        <begin position="106"/>
        <end position="119"/>
    </location>
</feature>
<keyword evidence="1" id="KW-0863">Zinc-finger</keyword>
<accession>A0A1E3HC54</accession>
<dbReference type="PROSITE" id="PS50158">
    <property type="entry name" value="ZF_CCHC"/>
    <property type="match status" value="1"/>
</dbReference>
<feature type="compositionally biased region" description="Low complexity" evidence="2">
    <location>
        <begin position="41"/>
        <end position="65"/>
    </location>
</feature>
<evidence type="ECO:0000259" key="3">
    <source>
        <dbReference type="PROSITE" id="PS50158"/>
    </source>
</evidence>
<dbReference type="InterPro" id="IPR001878">
    <property type="entry name" value="Znf_CCHC"/>
</dbReference>
<proteinExistence type="predicted"/>
<dbReference type="EMBL" id="AWGJ01000012">
    <property type="protein sequence ID" value="ODN73920.1"/>
    <property type="molecule type" value="Genomic_DNA"/>
</dbReference>
<keyword evidence="1" id="KW-0479">Metal-binding</keyword>
<gene>
    <name evidence="4" type="ORF">L202_07426</name>
</gene>
<dbReference type="OrthoDB" id="3268967at2759"/>
<dbReference type="Gene3D" id="2.40.70.10">
    <property type="entry name" value="Acid Proteases"/>
    <property type="match status" value="1"/>
</dbReference>
<evidence type="ECO:0000313" key="4">
    <source>
        <dbReference type="EMBL" id="ODN73920.1"/>
    </source>
</evidence>
<dbReference type="AlphaFoldDB" id="A0A1E3HC54"/>
<name>A0A1E3HC54_9TREE</name>
<dbReference type="CDD" id="cd00303">
    <property type="entry name" value="retropepsin_like"/>
    <property type="match status" value="1"/>
</dbReference>
<comment type="caution">
    <text evidence="4">The sequence shown here is derived from an EMBL/GenBank/DDBJ whole genome shotgun (WGS) entry which is preliminary data.</text>
</comment>
<dbReference type="Pfam" id="PF13650">
    <property type="entry name" value="Asp_protease_2"/>
    <property type="match status" value="1"/>
</dbReference>
<evidence type="ECO:0000256" key="1">
    <source>
        <dbReference type="PROSITE-ProRule" id="PRU00047"/>
    </source>
</evidence>
<dbReference type="GO" id="GO:0003676">
    <property type="term" value="F:nucleic acid binding"/>
    <property type="evidence" value="ECO:0007669"/>
    <property type="project" value="InterPro"/>
</dbReference>
<dbReference type="RefSeq" id="XP_018989782.1">
    <property type="nucleotide sequence ID" value="XM_019142139.1"/>
</dbReference>
<feature type="region of interest" description="Disordered" evidence="2">
    <location>
        <begin position="41"/>
        <end position="67"/>
    </location>
</feature>
<protein>
    <recommendedName>
        <fullName evidence="3">CCHC-type domain-containing protein</fullName>
    </recommendedName>
</protein>
<dbReference type="STRING" id="1295533.A0A1E3HC54"/>
<keyword evidence="5" id="KW-1185">Reference proteome</keyword>
<dbReference type="InterPro" id="IPR021109">
    <property type="entry name" value="Peptidase_aspartic_dom_sf"/>
</dbReference>
<organism evidence="4 5">
    <name type="scientific">Cryptococcus amylolentus CBS 6039</name>
    <dbReference type="NCBI Taxonomy" id="1295533"/>
    <lineage>
        <taxon>Eukaryota</taxon>
        <taxon>Fungi</taxon>
        <taxon>Dikarya</taxon>
        <taxon>Basidiomycota</taxon>
        <taxon>Agaricomycotina</taxon>
        <taxon>Tremellomycetes</taxon>
        <taxon>Tremellales</taxon>
        <taxon>Cryptococcaceae</taxon>
        <taxon>Cryptococcus</taxon>
    </lineage>
</organism>
<keyword evidence="1" id="KW-0862">Zinc</keyword>
<dbReference type="Proteomes" id="UP000094065">
    <property type="component" value="Unassembled WGS sequence"/>
</dbReference>
<evidence type="ECO:0000313" key="5">
    <source>
        <dbReference type="Proteomes" id="UP000094065"/>
    </source>
</evidence>